<comment type="caution">
    <text evidence="2">The sequence shown here is derived from an EMBL/GenBank/DDBJ whole genome shotgun (WGS) entry which is preliminary data.</text>
</comment>
<organism evidence="2">
    <name type="scientific">marine sediment metagenome</name>
    <dbReference type="NCBI Taxonomy" id="412755"/>
    <lineage>
        <taxon>unclassified sequences</taxon>
        <taxon>metagenomes</taxon>
        <taxon>ecological metagenomes</taxon>
    </lineage>
</organism>
<evidence type="ECO:0000313" key="2">
    <source>
        <dbReference type="EMBL" id="KKL19286.1"/>
    </source>
</evidence>
<evidence type="ECO:0000256" key="1">
    <source>
        <dbReference type="SAM" id="Phobius"/>
    </source>
</evidence>
<dbReference type="AlphaFoldDB" id="A0A0F9DNN2"/>
<keyword evidence="1" id="KW-1133">Transmembrane helix</keyword>
<proteinExistence type="predicted"/>
<accession>A0A0F9DNN2</accession>
<sequence>VELPKTDSNGQTVAHLVEKDVVYNMIVLKEGSILGTFNNVIAFCEDVVIGSCFISLNALTAGEAPFDYDEDLELFHSFNYNETTRNLNFDFSTTDGSSKNVTLIGVKIDQLGNTTVCNSFLISSSGSITCAIPISVGNETIIVSIFVDGDLRITNYIEAGRAFNIEDAGYFLMFFLVLSLALMMTQSKTAVIIGVMVGFIASSLFSFIGGGILGIGSSVIWLIIMGIILIYKLNKQKQT</sequence>
<feature type="non-terminal residue" evidence="2">
    <location>
        <position position="1"/>
    </location>
</feature>
<keyword evidence="1" id="KW-0472">Membrane</keyword>
<reference evidence="2" key="1">
    <citation type="journal article" date="2015" name="Nature">
        <title>Complex archaea that bridge the gap between prokaryotes and eukaryotes.</title>
        <authorList>
            <person name="Spang A."/>
            <person name="Saw J.H."/>
            <person name="Jorgensen S.L."/>
            <person name="Zaremba-Niedzwiedzka K."/>
            <person name="Martijn J."/>
            <person name="Lind A.E."/>
            <person name="van Eijk R."/>
            <person name="Schleper C."/>
            <person name="Guy L."/>
            <person name="Ettema T.J."/>
        </authorList>
    </citation>
    <scope>NUCLEOTIDE SEQUENCE</scope>
</reference>
<feature type="transmembrane region" description="Helical" evidence="1">
    <location>
        <begin position="215"/>
        <end position="233"/>
    </location>
</feature>
<protein>
    <submittedName>
        <fullName evidence="2">Uncharacterized protein</fullName>
    </submittedName>
</protein>
<name>A0A0F9DNN2_9ZZZZ</name>
<feature type="transmembrane region" description="Helical" evidence="1">
    <location>
        <begin position="168"/>
        <end position="184"/>
    </location>
</feature>
<keyword evidence="1" id="KW-0812">Transmembrane</keyword>
<gene>
    <name evidence="2" type="ORF">LCGC14_2466960</name>
</gene>
<dbReference type="EMBL" id="LAZR01038540">
    <property type="protein sequence ID" value="KKL19286.1"/>
    <property type="molecule type" value="Genomic_DNA"/>
</dbReference>